<dbReference type="AlphaFoldDB" id="A0A655XZ87"/>
<protein>
    <submittedName>
        <fullName evidence="1">Uncharacterized protein</fullName>
    </submittedName>
</protein>
<accession>A0A655XZ87</accession>
<gene>
    <name evidence="1" type="ORF">ERS013200_01003</name>
</gene>
<reference evidence="1 2" key="1">
    <citation type="submission" date="2015-07" db="EMBL/GenBank/DDBJ databases">
        <authorList>
            <consortium name="Pathogen Informatics"/>
        </authorList>
    </citation>
    <scope>NUCLEOTIDE SEQUENCE [LARGE SCALE GENOMIC DNA]</scope>
    <source>
        <strain evidence="1 2">A316</strain>
    </source>
</reference>
<dbReference type="EMBL" id="CWQY01000004">
    <property type="protein sequence ID" value="CSC26231.1"/>
    <property type="molecule type" value="Genomic_DNA"/>
</dbReference>
<name>A0A655XZ87_VIBCL</name>
<organism evidence="1 2">
    <name type="scientific">Vibrio cholerae</name>
    <dbReference type="NCBI Taxonomy" id="666"/>
    <lineage>
        <taxon>Bacteria</taxon>
        <taxon>Pseudomonadati</taxon>
        <taxon>Pseudomonadota</taxon>
        <taxon>Gammaproteobacteria</taxon>
        <taxon>Vibrionales</taxon>
        <taxon>Vibrionaceae</taxon>
        <taxon>Vibrio</taxon>
    </lineage>
</organism>
<sequence length="42" mass="4789">MAGYCRLALQPFTFLYPKWRVAWPIQKAFCLGGGELLPARCD</sequence>
<dbReference type="Proteomes" id="UP000041770">
    <property type="component" value="Unassembled WGS sequence"/>
</dbReference>
<evidence type="ECO:0000313" key="2">
    <source>
        <dbReference type="Proteomes" id="UP000041770"/>
    </source>
</evidence>
<proteinExistence type="predicted"/>
<evidence type="ECO:0000313" key="1">
    <source>
        <dbReference type="EMBL" id="CSC26231.1"/>
    </source>
</evidence>